<dbReference type="InterPro" id="IPR010897">
    <property type="entry name" value="Spore_II_P"/>
</dbReference>
<feature type="chain" id="PRO_5038341936" evidence="2">
    <location>
        <begin position="23"/>
        <end position="347"/>
    </location>
</feature>
<organism evidence="3 4">
    <name type="scientific">Candidatus Scatomorpha pullistercoris</name>
    <dbReference type="NCBI Taxonomy" id="2840929"/>
    <lineage>
        <taxon>Bacteria</taxon>
        <taxon>Bacillati</taxon>
        <taxon>Bacillota</taxon>
        <taxon>Clostridia</taxon>
        <taxon>Eubacteriales</taxon>
        <taxon>Candidatus Scatomorpha</taxon>
    </lineage>
</organism>
<reference evidence="3" key="2">
    <citation type="journal article" date="2021" name="PeerJ">
        <title>Extensive microbial diversity within the chicken gut microbiome revealed by metagenomics and culture.</title>
        <authorList>
            <person name="Gilroy R."/>
            <person name="Ravi A."/>
            <person name="Getino M."/>
            <person name="Pursley I."/>
            <person name="Horton D.L."/>
            <person name="Alikhan N.F."/>
            <person name="Baker D."/>
            <person name="Gharbi K."/>
            <person name="Hall N."/>
            <person name="Watson M."/>
            <person name="Adriaenssens E.M."/>
            <person name="Foster-Nyarko E."/>
            <person name="Jarju S."/>
            <person name="Secka A."/>
            <person name="Antonio M."/>
            <person name="Oren A."/>
            <person name="Chaudhuri R.R."/>
            <person name="La Ragione R."/>
            <person name="Hildebrand F."/>
            <person name="Pallen M.J."/>
        </authorList>
    </citation>
    <scope>NUCLEOTIDE SEQUENCE</scope>
    <source>
        <strain evidence="3">ChiHecec3B27-6122</strain>
    </source>
</reference>
<dbReference type="EMBL" id="DVJS01000197">
    <property type="protein sequence ID" value="HIS97880.1"/>
    <property type="molecule type" value="Genomic_DNA"/>
</dbReference>
<accession>A0A9D1G5I2</accession>
<dbReference type="NCBIfam" id="TIGR02867">
    <property type="entry name" value="spore_II_P"/>
    <property type="match status" value="1"/>
</dbReference>
<feature type="signal peptide" evidence="2">
    <location>
        <begin position="1"/>
        <end position="22"/>
    </location>
</feature>
<keyword evidence="2" id="KW-0732">Signal</keyword>
<evidence type="ECO:0000256" key="1">
    <source>
        <dbReference type="SAM" id="MobiDB-lite"/>
    </source>
</evidence>
<proteinExistence type="predicted"/>
<sequence>MGWTKKLAAAGVLLVGARALLAGGAGDALANWLGEAVGGRMVTASLNLELGPRESEAAVTATADPVYPSVVLDFSPSPEPSEEPDMVSEGSDSGENIIETTIYSGLSIKNSTSYDIDVGELVRLGPTQVLPRDGPQILIVHTHGSEAYTPDRYNQYDASDSYRTEDKDYNVVRVGDELASALEAQGLSVLHDREIYDYPSYTGSYNRSGAAVEAYLEQYPDIAVVIDLHRDALGDGDVVYKTMAELDGQTSSQLMMLVGTGEGGLSHPEWEQNLRLALYLQQAVNAKYPTLARPISVTQERYNQHLTTGSMILEVGSSGNTLQEALTAVRLYADAVGPALLKLVAEN</sequence>
<name>A0A9D1G5I2_9FIRM</name>
<gene>
    <name evidence="3" type="ORF">IAD42_07900</name>
</gene>
<protein>
    <submittedName>
        <fullName evidence="3">Stage II sporulation protein P</fullName>
    </submittedName>
</protein>
<reference evidence="3" key="1">
    <citation type="submission" date="2020-10" db="EMBL/GenBank/DDBJ databases">
        <authorList>
            <person name="Gilroy R."/>
        </authorList>
    </citation>
    <scope>NUCLEOTIDE SEQUENCE</scope>
    <source>
        <strain evidence="3">ChiHecec3B27-6122</strain>
    </source>
</reference>
<evidence type="ECO:0000256" key="2">
    <source>
        <dbReference type="SAM" id="SignalP"/>
    </source>
</evidence>
<comment type="caution">
    <text evidence="3">The sequence shown here is derived from an EMBL/GenBank/DDBJ whole genome shotgun (WGS) entry which is preliminary data.</text>
</comment>
<evidence type="ECO:0000313" key="3">
    <source>
        <dbReference type="EMBL" id="HIS97880.1"/>
    </source>
</evidence>
<feature type="region of interest" description="Disordered" evidence="1">
    <location>
        <begin position="74"/>
        <end position="93"/>
    </location>
</feature>
<evidence type="ECO:0000313" key="4">
    <source>
        <dbReference type="Proteomes" id="UP000886876"/>
    </source>
</evidence>
<dbReference type="Pfam" id="PF07454">
    <property type="entry name" value="SpoIIP"/>
    <property type="match status" value="1"/>
</dbReference>
<dbReference type="Proteomes" id="UP000886876">
    <property type="component" value="Unassembled WGS sequence"/>
</dbReference>
<dbReference type="AlphaFoldDB" id="A0A9D1G5I2"/>